<evidence type="ECO:0000256" key="14">
    <source>
        <dbReference type="PIRSR" id="PIRSR000167-1"/>
    </source>
</evidence>
<dbReference type="SFLD" id="SFLDF00288">
    <property type="entry name" value="HemN-like__clustered_with_nucl"/>
    <property type="match status" value="1"/>
</dbReference>
<feature type="binding site" evidence="14">
    <location>
        <position position="204"/>
    </location>
    <ligand>
        <name>S-adenosyl-L-methionine</name>
        <dbReference type="ChEBI" id="CHEBI:59789"/>
        <label>2</label>
    </ligand>
</feature>
<comment type="subunit">
    <text evidence="4">Monomer.</text>
</comment>
<dbReference type="SFLD" id="SFLDF00562">
    <property type="entry name" value="HemN-like__clustered_with_heat"/>
    <property type="match status" value="1"/>
</dbReference>
<evidence type="ECO:0000256" key="12">
    <source>
        <dbReference type="ARBA" id="ARBA00048321"/>
    </source>
</evidence>
<evidence type="ECO:0000313" key="17">
    <source>
        <dbReference type="EMBL" id="KYH31021.1"/>
    </source>
</evidence>
<feature type="binding site" evidence="15">
    <location>
        <position position="89"/>
    </location>
    <ligand>
        <name>[4Fe-4S] cluster</name>
        <dbReference type="ChEBI" id="CHEBI:49883"/>
        <note>4Fe-4S-S-AdoMet</note>
    </ligand>
</feature>
<dbReference type="EMBL" id="LTBC01000016">
    <property type="protein sequence ID" value="KYH31021.1"/>
    <property type="molecule type" value="Genomic_DNA"/>
</dbReference>
<keyword evidence="13 15" id="KW-0004">4Fe-4S</keyword>
<feature type="binding site" evidence="15">
    <location>
        <position position="82"/>
    </location>
    <ligand>
        <name>[4Fe-4S] cluster</name>
        <dbReference type="ChEBI" id="CHEBI:49883"/>
        <note>4Fe-4S-S-AdoMet</note>
    </ligand>
</feature>
<organism evidence="17 18">
    <name type="scientific">Moorella mulderi DSM 14980</name>
    <dbReference type="NCBI Taxonomy" id="1122241"/>
    <lineage>
        <taxon>Bacteria</taxon>
        <taxon>Bacillati</taxon>
        <taxon>Bacillota</taxon>
        <taxon>Clostridia</taxon>
        <taxon>Neomoorellales</taxon>
        <taxon>Neomoorellaceae</taxon>
        <taxon>Neomoorella</taxon>
    </lineage>
</organism>
<keyword evidence="10" id="KW-0143">Chaperone</keyword>
<dbReference type="GO" id="GO:0004109">
    <property type="term" value="F:coproporphyrinogen oxidase activity"/>
    <property type="evidence" value="ECO:0007669"/>
    <property type="project" value="InterPro"/>
</dbReference>
<feature type="binding site" evidence="15">
    <location>
        <position position="86"/>
    </location>
    <ligand>
        <name>[4Fe-4S] cluster</name>
        <dbReference type="ChEBI" id="CHEBI:49883"/>
        <note>4Fe-4S-S-AdoMet</note>
    </ligand>
</feature>
<feature type="binding site" evidence="14">
    <location>
        <position position="192"/>
    </location>
    <ligand>
        <name>S-adenosyl-L-methionine</name>
        <dbReference type="ChEBI" id="CHEBI:59789"/>
        <label>2</label>
    </ligand>
</feature>
<feature type="binding site" evidence="14">
    <location>
        <position position="132"/>
    </location>
    <ligand>
        <name>S-adenosyl-L-methionine</name>
        <dbReference type="ChEBI" id="CHEBI:59789"/>
        <label>1</label>
    </ligand>
</feature>
<feature type="binding site" evidence="14">
    <location>
        <position position="229"/>
    </location>
    <ligand>
        <name>S-adenosyl-L-methionine</name>
        <dbReference type="ChEBI" id="CHEBI:59789"/>
        <label>2</label>
    </ligand>
</feature>
<evidence type="ECO:0000256" key="6">
    <source>
        <dbReference type="ARBA" id="ARBA00022691"/>
    </source>
</evidence>
<dbReference type="PANTHER" id="PTHR13932">
    <property type="entry name" value="COPROPORPHYRINIGEN III OXIDASE"/>
    <property type="match status" value="1"/>
</dbReference>
<evidence type="ECO:0000256" key="10">
    <source>
        <dbReference type="ARBA" id="ARBA00023186"/>
    </source>
</evidence>
<dbReference type="NCBIfam" id="TIGR00539">
    <property type="entry name" value="hemN_rel"/>
    <property type="match status" value="1"/>
</dbReference>
<dbReference type="Pfam" id="PF06969">
    <property type="entry name" value="HemN_C"/>
    <property type="match status" value="1"/>
</dbReference>
<feature type="binding site" evidence="14">
    <location>
        <position position="76"/>
    </location>
    <ligand>
        <name>S-adenosyl-L-methionine</name>
        <dbReference type="ChEBI" id="CHEBI:59789"/>
        <label>1</label>
    </ligand>
</feature>
<comment type="caution">
    <text evidence="17">The sequence shown here is derived from an EMBL/GenBank/DDBJ whole genome shotgun (WGS) entry which is preliminary data.</text>
</comment>
<dbReference type="SMART" id="SM00729">
    <property type="entry name" value="Elp3"/>
    <property type="match status" value="1"/>
</dbReference>
<dbReference type="PATRIC" id="fig|1122241.3.peg.2866"/>
<keyword evidence="18" id="KW-1185">Reference proteome</keyword>
<comment type="cofactor">
    <cofactor evidence="13 15">
        <name>[4Fe-4S] cluster</name>
        <dbReference type="ChEBI" id="CHEBI:49883"/>
    </cofactor>
    <text evidence="13 15">Binds 1 [4Fe-4S] cluster. The cluster is coordinated with 3 cysteines and an exchangeable S-adenosyl-L-methionine.</text>
</comment>
<keyword evidence="13" id="KW-0963">Cytoplasm</keyword>
<evidence type="ECO:0000256" key="5">
    <source>
        <dbReference type="ARBA" id="ARBA00022617"/>
    </source>
</evidence>
<evidence type="ECO:0000256" key="8">
    <source>
        <dbReference type="ARBA" id="ARBA00023004"/>
    </source>
</evidence>
<feature type="binding site" evidence="14">
    <location>
        <begin position="133"/>
        <end position="134"/>
    </location>
    <ligand>
        <name>S-adenosyl-L-methionine</name>
        <dbReference type="ChEBI" id="CHEBI:59789"/>
        <label>2</label>
    </ligand>
</feature>
<keyword evidence="13 17" id="KW-0560">Oxidoreductase</keyword>
<feature type="binding site" evidence="14">
    <location>
        <position position="165"/>
    </location>
    <ligand>
        <name>S-adenosyl-L-methionine</name>
        <dbReference type="ChEBI" id="CHEBI:59789"/>
        <label>1</label>
    </ligand>
</feature>
<name>A0A151ATR5_9FIRM</name>
<comment type="pathway">
    <text evidence="2 13">Porphyrin-containing compound metabolism; protoporphyrin-IX biosynthesis; protoporphyrinogen-IX from coproporphyrinogen-III (AdoMet route): step 1/1.</text>
</comment>
<gene>
    <name evidence="17" type="primary">hemN</name>
    <name evidence="17" type="ORF">MOMUL_26960</name>
</gene>
<keyword evidence="5" id="KW-0349">Heme</keyword>
<dbReference type="InterPro" id="IPR004558">
    <property type="entry name" value="Coprogen_oxidase_HemN"/>
</dbReference>
<protein>
    <recommendedName>
        <fullName evidence="13">Coproporphyrinogen-III oxidase</fullName>
        <ecNumber evidence="13">1.3.98.3</ecNumber>
    </recommendedName>
</protein>
<dbReference type="AlphaFoldDB" id="A0A151ATR5"/>
<dbReference type="Gene3D" id="3.20.20.70">
    <property type="entry name" value="Aldolase class I"/>
    <property type="match status" value="1"/>
</dbReference>
<evidence type="ECO:0000259" key="16">
    <source>
        <dbReference type="PROSITE" id="PS51918"/>
    </source>
</evidence>
<feature type="domain" description="Radical SAM core" evidence="16">
    <location>
        <begin position="67"/>
        <end position="307"/>
    </location>
</feature>
<keyword evidence="7 13" id="KW-0479">Metal-binding</keyword>
<evidence type="ECO:0000256" key="15">
    <source>
        <dbReference type="PIRSR" id="PIRSR000167-2"/>
    </source>
</evidence>
<dbReference type="Proteomes" id="UP000075670">
    <property type="component" value="Unassembled WGS sequence"/>
</dbReference>
<dbReference type="InterPro" id="IPR007197">
    <property type="entry name" value="rSAM"/>
</dbReference>
<comment type="similarity">
    <text evidence="3">Belongs to the anaerobic coproporphyrinogen-III oxidase family. HemW subfamily.</text>
</comment>
<dbReference type="CDD" id="cd01335">
    <property type="entry name" value="Radical_SAM"/>
    <property type="match status" value="1"/>
</dbReference>
<dbReference type="SFLD" id="SFLDS00029">
    <property type="entry name" value="Radical_SAM"/>
    <property type="match status" value="1"/>
</dbReference>
<dbReference type="GO" id="GO:0051989">
    <property type="term" value="F:coproporphyrinogen dehydrogenase activity"/>
    <property type="evidence" value="ECO:0007669"/>
    <property type="project" value="UniProtKB-EC"/>
</dbReference>
<proteinExistence type="inferred from homology"/>
<dbReference type="GO" id="GO:0006782">
    <property type="term" value="P:protoporphyrinogen IX biosynthetic process"/>
    <property type="evidence" value="ECO:0007669"/>
    <property type="project" value="UniProtKB-UniPathway"/>
</dbReference>
<dbReference type="PIRSF" id="PIRSF000167">
    <property type="entry name" value="HemN"/>
    <property type="match status" value="1"/>
</dbReference>
<dbReference type="InterPro" id="IPR006638">
    <property type="entry name" value="Elp3/MiaA/NifB-like_rSAM"/>
</dbReference>
<comment type="catalytic activity">
    <reaction evidence="12 13">
        <text>coproporphyrinogen III + 2 S-adenosyl-L-methionine = protoporphyrinogen IX + 2 5'-deoxyadenosine + 2 L-methionine + 2 CO2</text>
        <dbReference type="Rhea" id="RHEA:15425"/>
        <dbReference type="ChEBI" id="CHEBI:16526"/>
        <dbReference type="ChEBI" id="CHEBI:17319"/>
        <dbReference type="ChEBI" id="CHEBI:57307"/>
        <dbReference type="ChEBI" id="CHEBI:57309"/>
        <dbReference type="ChEBI" id="CHEBI:57844"/>
        <dbReference type="ChEBI" id="CHEBI:59789"/>
        <dbReference type="EC" id="1.3.98.3"/>
    </reaction>
</comment>
<evidence type="ECO:0000256" key="9">
    <source>
        <dbReference type="ARBA" id="ARBA00023014"/>
    </source>
</evidence>
<keyword evidence="9 13" id="KW-0411">Iron-sulfur</keyword>
<reference evidence="17 18" key="1">
    <citation type="submission" date="2016-02" db="EMBL/GenBank/DDBJ databases">
        <title>Genome sequence of Moorella mulderi DSM 14980.</title>
        <authorList>
            <person name="Poehlein A."/>
            <person name="Daniel R."/>
        </authorList>
    </citation>
    <scope>NUCLEOTIDE SEQUENCE [LARGE SCALE GENOMIC DNA]</scope>
    <source>
        <strain evidence="17 18">DSM 14980</strain>
    </source>
</reference>
<dbReference type="SFLD" id="SFLDG01065">
    <property type="entry name" value="anaerobic_coproporphyrinogen-I"/>
    <property type="match status" value="1"/>
</dbReference>
<evidence type="ECO:0000256" key="1">
    <source>
        <dbReference type="ARBA" id="ARBA00004496"/>
    </source>
</evidence>
<comment type="subcellular location">
    <subcellularLocation>
        <location evidence="1 13">Cytoplasm</location>
    </subcellularLocation>
</comment>
<dbReference type="GO" id="GO:0005737">
    <property type="term" value="C:cytoplasm"/>
    <property type="evidence" value="ECO:0007669"/>
    <property type="project" value="UniProtKB-SubCell"/>
</dbReference>
<dbReference type="UniPathway" id="UPA00251">
    <property type="reaction ID" value="UER00323"/>
</dbReference>
<dbReference type="InterPro" id="IPR004559">
    <property type="entry name" value="HemW-like"/>
</dbReference>
<keyword evidence="8 13" id="KW-0408">Iron</keyword>
<dbReference type="EC" id="1.3.98.3" evidence="13"/>
<dbReference type="InterPro" id="IPR034505">
    <property type="entry name" value="Coproporphyrinogen-III_oxidase"/>
</dbReference>
<accession>A0A151ATR5</accession>
<dbReference type="Pfam" id="PF04055">
    <property type="entry name" value="Radical_SAM"/>
    <property type="match status" value="1"/>
</dbReference>
<dbReference type="GO" id="GO:0051539">
    <property type="term" value="F:4 iron, 4 sulfur cluster binding"/>
    <property type="evidence" value="ECO:0007669"/>
    <property type="project" value="UniProtKB-KW"/>
</dbReference>
<evidence type="ECO:0000256" key="13">
    <source>
        <dbReference type="PIRNR" id="PIRNR000167"/>
    </source>
</evidence>
<keyword evidence="6 13" id="KW-0949">S-adenosyl-L-methionine</keyword>
<dbReference type="InterPro" id="IPR058240">
    <property type="entry name" value="rSAM_sf"/>
</dbReference>
<keyword evidence="11 13" id="KW-0627">Porphyrin biosynthesis</keyword>
<evidence type="ECO:0000313" key="18">
    <source>
        <dbReference type="Proteomes" id="UP000075670"/>
    </source>
</evidence>
<evidence type="ECO:0000256" key="7">
    <source>
        <dbReference type="ARBA" id="ARBA00022723"/>
    </source>
</evidence>
<evidence type="ECO:0000256" key="11">
    <source>
        <dbReference type="ARBA" id="ARBA00023244"/>
    </source>
</evidence>
<evidence type="ECO:0000256" key="3">
    <source>
        <dbReference type="ARBA" id="ARBA00006100"/>
    </source>
</evidence>
<dbReference type="InterPro" id="IPR013785">
    <property type="entry name" value="Aldolase_TIM"/>
</dbReference>
<evidence type="ECO:0000256" key="4">
    <source>
        <dbReference type="ARBA" id="ARBA00011245"/>
    </source>
</evidence>
<dbReference type="SUPFAM" id="SSF102114">
    <property type="entry name" value="Radical SAM enzymes"/>
    <property type="match status" value="1"/>
</dbReference>
<dbReference type="GO" id="GO:0046872">
    <property type="term" value="F:metal ion binding"/>
    <property type="evidence" value="ECO:0007669"/>
    <property type="project" value="UniProtKB-KW"/>
</dbReference>
<evidence type="ECO:0000256" key="2">
    <source>
        <dbReference type="ARBA" id="ARBA00004785"/>
    </source>
</evidence>
<sequence>MVAGFVFARSLALAEWPKVSAVRLKAGFPAYSASLPQRPASDLLSSAPPSLFGFTKATSPLGPSRSLQTKASHALYIHIPFCIRKCHYCDFVSYPGRSPEEMAAYCRDLEREMALVSQKWQPGPAATVYIGGGTPTLLSARDLEQVLDAVARYFGRQPGAEVSIEANPGTVDEAKLRDLRAAGVNRLSLGAQAFDDDLLGAMGRIHRRRDTYQACELARRAGFSNINLDLIFGLPGQTLDGWRATLREAVALQPEHIAAYSLQVEEGTPWGKLAAAGELPLPGEELELAMYQEARVILTAAGYRQYEISNFARPGYQCRHNLTYWLNQPYLGLGAAAASSWQGRRWQNYSDLHQYRHTLSRGRLPRAEIETLTPRQQMAETMFMGLRLLAGVDLQAFRQRFWVDAREIYARELDRLYQAGLVEEKNGHLRLTEKGLPLANEVFVQFV</sequence>
<dbReference type="PANTHER" id="PTHR13932:SF5">
    <property type="entry name" value="RADICAL S-ADENOSYL METHIONINE DOMAIN-CONTAINING PROTEIN 1, MITOCHONDRIAL"/>
    <property type="match status" value="1"/>
</dbReference>
<dbReference type="OrthoDB" id="9808022at2"/>
<dbReference type="SFLD" id="SFLDG01082">
    <property type="entry name" value="B12-binding_domain_containing"/>
    <property type="match status" value="1"/>
</dbReference>
<dbReference type="InterPro" id="IPR010723">
    <property type="entry name" value="HemN_C"/>
</dbReference>
<dbReference type="PROSITE" id="PS51918">
    <property type="entry name" value="RADICAL_SAM"/>
    <property type="match status" value="1"/>
</dbReference>